<dbReference type="EMBL" id="CADCVC010000075">
    <property type="protein sequence ID" value="CAA9435802.1"/>
    <property type="molecule type" value="Genomic_DNA"/>
</dbReference>
<gene>
    <name evidence="2" type="ORF">AVDCRST_MAG80-901</name>
</gene>
<feature type="non-terminal residue" evidence="2">
    <location>
        <position position="1"/>
    </location>
</feature>
<reference evidence="2" key="1">
    <citation type="submission" date="2020-02" db="EMBL/GenBank/DDBJ databases">
        <authorList>
            <person name="Meier V. D."/>
        </authorList>
    </citation>
    <scope>NUCLEOTIDE SEQUENCE</scope>
    <source>
        <strain evidence="2">AVDCRST_MAG80</strain>
    </source>
</reference>
<feature type="non-terminal residue" evidence="2">
    <location>
        <position position="22"/>
    </location>
</feature>
<evidence type="ECO:0000256" key="1">
    <source>
        <dbReference type="SAM" id="MobiDB-lite"/>
    </source>
</evidence>
<proteinExistence type="predicted"/>
<protein>
    <submittedName>
        <fullName evidence="2">Uncharacterized protein</fullName>
    </submittedName>
</protein>
<name>A0A6J4Q7K5_9ACTN</name>
<sequence length="22" mass="2280">REGSSLRGAALAVAASREQHDV</sequence>
<evidence type="ECO:0000313" key="2">
    <source>
        <dbReference type="EMBL" id="CAA9435802.1"/>
    </source>
</evidence>
<dbReference type="AlphaFoldDB" id="A0A6J4Q7K5"/>
<accession>A0A6J4Q7K5</accession>
<organism evidence="2">
    <name type="scientific">uncultured Rubrobacteraceae bacterium</name>
    <dbReference type="NCBI Taxonomy" id="349277"/>
    <lineage>
        <taxon>Bacteria</taxon>
        <taxon>Bacillati</taxon>
        <taxon>Actinomycetota</taxon>
        <taxon>Rubrobacteria</taxon>
        <taxon>Rubrobacterales</taxon>
        <taxon>Rubrobacteraceae</taxon>
        <taxon>environmental samples</taxon>
    </lineage>
</organism>
<feature type="region of interest" description="Disordered" evidence="1">
    <location>
        <begin position="1"/>
        <end position="22"/>
    </location>
</feature>